<dbReference type="Gene3D" id="3.40.47.10">
    <property type="match status" value="1"/>
</dbReference>
<protein>
    <submittedName>
        <fullName evidence="3">3-oxoacyl-[acyl-carrier-protein] synthase II</fullName>
    </submittedName>
</protein>
<gene>
    <name evidence="3" type="ORF">SAMN02745194_04912</name>
</gene>
<dbReference type="InterPro" id="IPR016039">
    <property type="entry name" value="Thiolase-like"/>
</dbReference>
<dbReference type="OrthoDB" id="9808685at2"/>
<dbReference type="STRING" id="198092.SAMN02745194_04912"/>
<dbReference type="SUPFAM" id="SSF53901">
    <property type="entry name" value="Thiolase-like"/>
    <property type="match status" value="2"/>
</dbReference>
<dbReference type="Proteomes" id="UP000184387">
    <property type="component" value="Unassembled WGS sequence"/>
</dbReference>
<reference evidence="3 4" key="1">
    <citation type="submission" date="2016-11" db="EMBL/GenBank/DDBJ databases">
        <authorList>
            <person name="Jaros S."/>
            <person name="Januszkiewicz K."/>
            <person name="Wedrychowicz H."/>
        </authorList>
    </citation>
    <scope>NUCLEOTIDE SEQUENCE [LARGE SCALE GENOMIC DNA]</scope>
    <source>
        <strain evidence="3 4">DSM 14916</strain>
    </source>
</reference>
<dbReference type="GO" id="GO:0004315">
    <property type="term" value="F:3-oxoacyl-[acyl-carrier-protein] synthase activity"/>
    <property type="evidence" value="ECO:0007669"/>
    <property type="project" value="TreeGrafter"/>
</dbReference>
<dbReference type="InterPro" id="IPR014030">
    <property type="entry name" value="Ketoacyl_synth_N"/>
</dbReference>
<organism evidence="3 4">
    <name type="scientific">Muricoccus roseus</name>
    <dbReference type="NCBI Taxonomy" id="198092"/>
    <lineage>
        <taxon>Bacteria</taxon>
        <taxon>Pseudomonadati</taxon>
        <taxon>Pseudomonadota</taxon>
        <taxon>Alphaproteobacteria</taxon>
        <taxon>Acetobacterales</taxon>
        <taxon>Roseomonadaceae</taxon>
        <taxon>Muricoccus</taxon>
    </lineage>
</organism>
<dbReference type="Pfam" id="PF00109">
    <property type="entry name" value="ketoacyl-synt"/>
    <property type="match status" value="1"/>
</dbReference>
<evidence type="ECO:0000256" key="1">
    <source>
        <dbReference type="ARBA" id="ARBA00022679"/>
    </source>
</evidence>
<dbReference type="InterPro" id="IPR000794">
    <property type="entry name" value="Beta-ketoacyl_synthase"/>
</dbReference>
<dbReference type="RefSeq" id="WP_073140303.1">
    <property type="nucleotide sequence ID" value="NZ_FQZF01000054.1"/>
</dbReference>
<dbReference type="NCBIfam" id="NF005084">
    <property type="entry name" value="PRK06519.1"/>
    <property type="match status" value="1"/>
</dbReference>
<dbReference type="PANTHER" id="PTHR11712">
    <property type="entry name" value="POLYKETIDE SYNTHASE-RELATED"/>
    <property type="match status" value="1"/>
</dbReference>
<evidence type="ECO:0000313" key="3">
    <source>
        <dbReference type="EMBL" id="SHK43377.1"/>
    </source>
</evidence>
<keyword evidence="1" id="KW-0808">Transferase</keyword>
<dbReference type="AlphaFoldDB" id="A0A1M6SFL3"/>
<feature type="domain" description="Beta-ketoacyl synthase-like N-terminal" evidence="2">
    <location>
        <begin position="4"/>
        <end position="252"/>
    </location>
</feature>
<accession>A0A1M6SFL3</accession>
<proteinExistence type="predicted"/>
<name>A0A1M6SFL3_9PROT</name>
<evidence type="ECO:0000259" key="2">
    <source>
        <dbReference type="Pfam" id="PF00109"/>
    </source>
</evidence>
<dbReference type="PANTHER" id="PTHR11712:SF336">
    <property type="entry name" value="3-OXOACYL-[ACYL-CARRIER-PROTEIN] SYNTHASE, MITOCHONDRIAL"/>
    <property type="match status" value="1"/>
</dbReference>
<keyword evidence="4" id="KW-1185">Reference proteome</keyword>
<dbReference type="EMBL" id="FQZF01000054">
    <property type="protein sequence ID" value="SHK43377.1"/>
    <property type="molecule type" value="Genomic_DNA"/>
</dbReference>
<sequence>MNRKQVVITGIGLVSALGEGPDAHWDALSAGASPVVDETSFAPWSVHPLPALSLDKQIPKKGDQRQMEPWQRLGTYAAGLAIDDAGARDLVADMHLIVAAGGGERDFALDEQVNAELAHANDPAQAGARLNELLSTGLRPTLFLAQLSNLLAGNISIVHGVTGSSRTFMGEEAAAADAVRIAHARLAEGRGEIALVGGALTAQRWDVLLLYRAGGGVWDGPHKPLSDRLASGGGMIFGGMSGFLVLETEEHAQARGARVLARLDAVATDASHRAAPGDSAAAARALLSRVAPEGVDAVISGATGTAAAWAEEEAFLREVKAPFRRPANLIGHGVEGAFTAHVALAALALSRGGFYAPMDPADAGEAPSPDRILVTGFGQWRGEALAVLSRPSSSRKAENA</sequence>
<dbReference type="GO" id="GO:0006633">
    <property type="term" value="P:fatty acid biosynthetic process"/>
    <property type="evidence" value="ECO:0007669"/>
    <property type="project" value="TreeGrafter"/>
</dbReference>
<evidence type="ECO:0000313" key="4">
    <source>
        <dbReference type="Proteomes" id="UP000184387"/>
    </source>
</evidence>